<dbReference type="Gene3D" id="1.10.533.10">
    <property type="entry name" value="Death Domain, Fas"/>
    <property type="match status" value="1"/>
</dbReference>
<dbReference type="Proteomes" id="UP000683360">
    <property type="component" value="Unassembled WGS sequence"/>
</dbReference>
<feature type="coiled-coil region" evidence="1">
    <location>
        <begin position="957"/>
        <end position="984"/>
    </location>
</feature>
<dbReference type="SUPFAM" id="SSF47986">
    <property type="entry name" value="DEATH domain"/>
    <property type="match status" value="1"/>
</dbReference>
<proteinExistence type="predicted"/>
<dbReference type="EMBL" id="CAJPWZ010000988">
    <property type="protein sequence ID" value="CAG2204898.1"/>
    <property type="molecule type" value="Genomic_DNA"/>
</dbReference>
<reference evidence="3" key="1">
    <citation type="submission" date="2021-03" db="EMBL/GenBank/DDBJ databases">
        <authorList>
            <person name="Bekaert M."/>
        </authorList>
    </citation>
    <scope>NUCLEOTIDE SEQUENCE</scope>
</reference>
<protein>
    <recommendedName>
        <fullName evidence="2">DED domain-containing protein</fullName>
    </recommendedName>
</protein>
<comment type="caution">
    <text evidence="3">The sequence shown here is derived from an EMBL/GenBank/DDBJ whole genome shotgun (WGS) entry which is preliminary data.</text>
</comment>
<evidence type="ECO:0000313" key="4">
    <source>
        <dbReference type="Proteomes" id="UP000683360"/>
    </source>
</evidence>
<dbReference type="InterPro" id="IPR027417">
    <property type="entry name" value="P-loop_NTPase"/>
</dbReference>
<dbReference type="InterPro" id="IPR011029">
    <property type="entry name" value="DEATH-like_dom_sf"/>
</dbReference>
<dbReference type="SUPFAM" id="SSF52540">
    <property type="entry name" value="P-loop containing nucleoside triphosphate hydrolases"/>
    <property type="match status" value="1"/>
</dbReference>
<sequence length="994" mass="115120">MFNQLFVLPSAKSVFARLGTNKLIWFTEIGKTLAKWNQRYLKVTKKLTHEVALGLSKDNIKEIKFVLRDFKKRALEKVINGTDLIQLLEERDCLSVDQVDKLAHLLRTISRHDLDKKVQMFKDSAISSYLATHDYFGLKSMHVNTNYMETLEYRNICDHLKQDNLVILKGPPGTWKSQHAFKYAHYFSQEQKNDLKSLVWRVDCSTDINIYNSLSHLMNYFKIHCISSENRIEESIEMMIMSTVATLESECYKDSKHLFILLGIICTTLPKEIINTILKHLKPHENILVILTVNESLSEDFENNVIEMHGMTEEEAIAFLDVPDSMAAKITYMHQTKISIEHYLKRFENITSIEDHENSTTKACQLLIDRADEKLKKQKIKLLQYLPYFNTDNIPVFLLKSLLPRNLSDNEKSSLINTFLKILTSYSLIAISGQDDSRVIAAHSYTLMILKSSKTKDERLAHMETLLDYFVSYMDLDARLLEVIHRNVLLVNHAKAFLNNFEDESESQTWDQKARKCYLYAAIGITYRMYGNAELSADVYLSKAKHMIYRAALGDGELPCDRTSECPDTLNDYLSGSKAIQDRAKEIFENLLLKGRELSPNFIECFIENKYRNSRSIELLCKYGNISITDIKNNQLSGHNIDQLRNKNLIMDSKHIAETFWIELLITTLYNASKNTWLMELSKDERNNLRKRISTASTASSICFPVTSDILLEHQLSHGLTKHLEEFMKSFNINKNSKHSSVAQKIQKFCPIFSPVTHRNGILYMLRSICDKQPGLLKSAIDLLSELDSNTDGIGFTEFGVVKRIKDSSLYHYVMIDKLKMECYERLSKSDTLSEEDHLGEAVKIAEQLEKEIDNMESWKALSGIHLKIANVFKLKNTEENIQRAKYHYKKAFDREYESNNTRLTRFHLKAVGNLEEKADGINMSSNEDQNELRPSKYAQTDDLEDYYAMWLLEKKRDLLIADKERTETELKRISSELESRKNKIAENNLLKEN</sequence>
<name>A0A8S3RD97_MYTED</name>
<dbReference type="OrthoDB" id="6076681at2759"/>
<dbReference type="PROSITE" id="PS50168">
    <property type="entry name" value="DED"/>
    <property type="match status" value="1"/>
</dbReference>
<dbReference type="InterPro" id="IPR001875">
    <property type="entry name" value="DED_dom"/>
</dbReference>
<dbReference type="GO" id="GO:0042981">
    <property type="term" value="P:regulation of apoptotic process"/>
    <property type="evidence" value="ECO:0007669"/>
    <property type="project" value="InterPro"/>
</dbReference>
<evidence type="ECO:0000313" key="3">
    <source>
        <dbReference type="EMBL" id="CAG2204898.1"/>
    </source>
</evidence>
<evidence type="ECO:0000259" key="2">
    <source>
        <dbReference type="PROSITE" id="PS50168"/>
    </source>
</evidence>
<accession>A0A8S3RD97</accession>
<organism evidence="3 4">
    <name type="scientific">Mytilus edulis</name>
    <name type="common">Blue mussel</name>
    <dbReference type="NCBI Taxonomy" id="6550"/>
    <lineage>
        <taxon>Eukaryota</taxon>
        <taxon>Metazoa</taxon>
        <taxon>Spiralia</taxon>
        <taxon>Lophotrochozoa</taxon>
        <taxon>Mollusca</taxon>
        <taxon>Bivalvia</taxon>
        <taxon>Autobranchia</taxon>
        <taxon>Pteriomorphia</taxon>
        <taxon>Mytilida</taxon>
        <taxon>Mytiloidea</taxon>
        <taxon>Mytilidae</taxon>
        <taxon>Mytilinae</taxon>
        <taxon>Mytilus</taxon>
    </lineage>
</organism>
<keyword evidence="1" id="KW-0175">Coiled coil</keyword>
<evidence type="ECO:0000256" key="1">
    <source>
        <dbReference type="SAM" id="Coils"/>
    </source>
</evidence>
<feature type="domain" description="DED" evidence="2">
    <location>
        <begin position="43"/>
        <end position="120"/>
    </location>
</feature>
<dbReference type="SMART" id="SM00031">
    <property type="entry name" value="DED"/>
    <property type="match status" value="1"/>
</dbReference>
<dbReference type="Pfam" id="PF01335">
    <property type="entry name" value="DED"/>
    <property type="match status" value="1"/>
</dbReference>
<gene>
    <name evidence="3" type="ORF">MEDL_19316</name>
</gene>
<keyword evidence="4" id="KW-1185">Reference proteome</keyword>
<dbReference type="AlphaFoldDB" id="A0A8S3RD97"/>